<evidence type="ECO:0000256" key="3">
    <source>
        <dbReference type="SAM" id="MobiDB-lite"/>
    </source>
</evidence>
<dbReference type="AlphaFoldDB" id="A0A317VXK2"/>
<feature type="domain" description="Rhodanese" evidence="4">
    <location>
        <begin position="48"/>
        <end position="143"/>
    </location>
</feature>
<evidence type="ECO:0000313" key="5">
    <source>
        <dbReference type="EMBL" id="PWY79166.1"/>
    </source>
</evidence>
<dbReference type="Proteomes" id="UP000247233">
    <property type="component" value="Unassembled WGS sequence"/>
</dbReference>
<dbReference type="InterPro" id="IPR001763">
    <property type="entry name" value="Rhodanese-like_dom"/>
</dbReference>
<keyword evidence="6" id="KW-1185">Reference proteome</keyword>
<dbReference type="EMBL" id="MSFL01000016">
    <property type="protein sequence ID" value="PWY79166.1"/>
    <property type="molecule type" value="Genomic_DNA"/>
</dbReference>
<dbReference type="VEuPathDB" id="FungiDB:BO70DRAFT_338285"/>
<feature type="domain" description="Rhodanese" evidence="4">
    <location>
        <begin position="209"/>
        <end position="324"/>
    </location>
</feature>
<feature type="compositionally biased region" description="Gly residues" evidence="3">
    <location>
        <begin position="194"/>
        <end position="204"/>
    </location>
</feature>
<dbReference type="GeneID" id="37063428"/>
<keyword evidence="2" id="KW-0677">Repeat</keyword>
<dbReference type="InterPro" id="IPR036873">
    <property type="entry name" value="Rhodanese-like_dom_sf"/>
</dbReference>
<dbReference type="OrthoDB" id="270167at2759"/>
<feature type="compositionally biased region" description="Polar residues" evidence="3">
    <location>
        <begin position="16"/>
        <end position="28"/>
    </location>
</feature>
<proteinExistence type="predicted"/>
<reference evidence="5 6" key="1">
    <citation type="submission" date="2016-12" db="EMBL/GenBank/DDBJ databases">
        <title>The genomes of Aspergillus section Nigri reveals drivers in fungal speciation.</title>
        <authorList>
            <consortium name="DOE Joint Genome Institute"/>
            <person name="Vesth T.C."/>
            <person name="Nybo J."/>
            <person name="Theobald S."/>
            <person name="Brandl J."/>
            <person name="Frisvad J.C."/>
            <person name="Nielsen K.F."/>
            <person name="Lyhne E.K."/>
            <person name="Kogle M.E."/>
            <person name="Kuo A."/>
            <person name="Riley R."/>
            <person name="Clum A."/>
            <person name="Nolan M."/>
            <person name="Lipzen A."/>
            <person name="Salamov A."/>
            <person name="Henrissat B."/>
            <person name="Wiebenga A."/>
            <person name="De Vries R.P."/>
            <person name="Grigoriev I.V."/>
            <person name="Mortensen U.H."/>
            <person name="Andersen M.R."/>
            <person name="Baker S.E."/>
        </authorList>
    </citation>
    <scope>NUCLEOTIDE SEQUENCE [LARGE SCALE GENOMIC DNA]</scope>
    <source>
        <strain evidence="5 6">CBS 117.55</strain>
    </source>
</reference>
<feature type="region of interest" description="Disordered" evidence="3">
    <location>
        <begin position="1"/>
        <end position="29"/>
    </location>
</feature>
<evidence type="ECO:0000256" key="2">
    <source>
        <dbReference type="ARBA" id="ARBA00022737"/>
    </source>
</evidence>
<dbReference type="PANTHER" id="PTHR11364:SF27">
    <property type="entry name" value="SULFURTRANSFERASE"/>
    <property type="match status" value="1"/>
</dbReference>
<gene>
    <name evidence="5" type="ORF">BO70DRAFT_338285</name>
</gene>
<name>A0A317VXK2_9EURO</name>
<dbReference type="InterPro" id="IPR045078">
    <property type="entry name" value="TST/MPST-like"/>
</dbReference>
<evidence type="ECO:0000259" key="4">
    <source>
        <dbReference type="PROSITE" id="PS50206"/>
    </source>
</evidence>
<dbReference type="STRING" id="1448321.A0A317VXK2"/>
<dbReference type="PROSITE" id="PS50206">
    <property type="entry name" value="RHODANESE_3"/>
    <property type="match status" value="2"/>
</dbReference>
<evidence type="ECO:0000256" key="1">
    <source>
        <dbReference type="ARBA" id="ARBA00022679"/>
    </source>
</evidence>
<organism evidence="5 6">
    <name type="scientific">Aspergillus heteromorphus CBS 117.55</name>
    <dbReference type="NCBI Taxonomy" id="1448321"/>
    <lineage>
        <taxon>Eukaryota</taxon>
        <taxon>Fungi</taxon>
        <taxon>Dikarya</taxon>
        <taxon>Ascomycota</taxon>
        <taxon>Pezizomycotina</taxon>
        <taxon>Eurotiomycetes</taxon>
        <taxon>Eurotiomycetidae</taxon>
        <taxon>Eurotiales</taxon>
        <taxon>Aspergillaceae</taxon>
        <taxon>Aspergillus</taxon>
        <taxon>Aspergillus subgen. Circumdati</taxon>
    </lineage>
</organism>
<dbReference type="GO" id="GO:0004792">
    <property type="term" value="F:thiosulfate-cyanide sulfurtransferase activity"/>
    <property type="evidence" value="ECO:0007669"/>
    <property type="project" value="TreeGrafter"/>
</dbReference>
<dbReference type="RefSeq" id="XP_025398386.1">
    <property type="nucleotide sequence ID" value="XM_025541191.1"/>
</dbReference>
<dbReference type="SUPFAM" id="SSF52821">
    <property type="entry name" value="Rhodanese/Cell cycle control phosphatase"/>
    <property type="match status" value="2"/>
</dbReference>
<dbReference type="PANTHER" id="PTHR11364">
    <property type="entry name" value="THIOSULFATE SULFERTANSFERASE"/>
    <property type="match status" value="1"/>
</dbReference>
<feature type="region of interest" description="Disordered" evidence="3">
    <location>
        <begin position="179"/>
        <end position="207"/>
    </location>
</feature>
<accession>A0A317VXK2</accession>
<sequence>MPFSTPLITPSEYHHATTTATTPQSDPNSHLPRIIPIAAYLPSLHASFSAAHLPNTRFLPLHKTYSSTSPYPCTLPTLSHFCSIMTALAIRPTDTLVIYDAVSIGTYHAPRVAFMCQFFGHRGDVHVLNNLRGYVGEGFPVSGYEMGGKEGEEYILPASGVDYARVVEFEEVRDIILQRQRQRQKQKERDTDGDGSGSGAGAGDAAGDAAGKVCIIDARIPGRFSGTESEADPSLRAGHMPGAVNVPLARVLDPVSGAILSVGELRGVLAAVGILVRDYILTCNSGVTAAALDLVLRLVGAKGRRRIYDGSWMEWTRRVGEGEGLIVHA</sequence>
<dbReference type="CDD" id="cd01449">
    <property type="entry name" value="TST_Repeat_2"/>
    <property type="match status" value="1"/>
</dbReference>
<keyword evidence="1" id="KW-0808">Transferase</keyword>
<dbReference type="Gene3D" id="3.40.250.10">
    <property type="entry name" value="Rhodanese-like domain"/>
    <property type="match status" value="2"/>
</dbReference>
<comment type="caution">
    <text evidence="5">The sequence shown here is derived from an EMBL/GenBank/DDBJ whole genome shotgun (WGS) entry which is preliminary data.</text>
</comment>
<dbReference type="GO" id="GO:0005739">
    <property type="term" value="C:mitochondrion"/>
    <property type="evidence" value="ECO:0007669"/>
    <property type="project" value="TreeGrafter"/>
</dbReference>
<evidence type="ECO:0000313" key="6">
    <source>
        <dbReference type="Proteomes" id="UP000247233"/>
    </source>
</evidence>
<dbReference type="Pfam" id="PF00581">
    <property type="entry name" value="Rhodanese"/>
    <property type="match status" value="1"/>
</dbReference>
<dbReference type="SMART" id="SM00450">
    <property type="entry name" value="RHOD"/>
    <property type="match status" value="1"/>
</dbReference>
<protein>
    <submittedName>
        <fullName evidence="5">Rhodanese-like protein</fullName>
    </submittedName>
</protein>